<feature type="transmembrane region" description="Helical" evidence="1">
    <location>
        <begin position="39"/>
        <end position="60"/>
    </location>
</feature>
<feature type="transmembrane region" description="Helical" evidence="1">
    <location>
        <begin position="115"/>
        <end position="136"/>
    </location>
</feature>
<sequence>MMLMEIIRTLLLVIFEFDYQGRITSATISQPYEQRLSSLYLVLILDVVFFIAQCPFHLTITTSWSFLEPSLPIFSPCDLDSLVESCAGHVIPTSSISRVHLDSSNWFQNGCMIQVYPMIINLGVLLSCGEVLLNAVDL</sequence>
<protein>
    <submittedName>
        <fullName evidence="2">Uncharacterized protein</fullName>
    </submittedName>
</protein>
<evidence type="ECO:0000313" key="2">
    <source>
        <dbReference type="EMBL" id="EGW07122.1"/>
    </source>
</evidence>
<proteinExistence type="predicted"/>
<dbReference type="Proteomes" id="UP000001075">
    <property type="component" value="Unassembled WGS sequence"/>
</dbReference>
<evidence type="ECO:0000313" key="3">
    <source>
        <dbReference type="Proteomes" id="UP000001075"/>
    </source>
</evidence>
<keyword evidence="1" id="KW-0812">Transmembrane</keyword>
<dbReference type="EMBL" id="JH001103">
    <property type="protein sequence ID" value="EGW07122.1"/>
    <property type="molecule type" value="Genomic_DNA"/>
</dbReference>
<gene>
    <name evidence="2" type="ORF">I79_017434</name>
</gene>
<keyword evidence="1" id="KW-0472">Membrane</keyword>
<dbReference type="AlphaFoldDB" id="G3I212"/>
<organism evidence="2 3">
    <name type="scientific">Cricetulus griseus</name>
    <name type="common">Chinese hamster</name>
    <name type="synonym">Cricetulus barabensis griseus</name>
    <dbReference type="NCBI Taxonomy" id="10029"/>
    <lineage>
        <taxon>Eukaryota</taxon>
        <taxon>Metazoa</taxon>
        <taxon>Chordata</taxon>
        <taxon>Craniata</taxon>
        <taxon>Vertebrata</taxon>
        <taxon>Euteleostomi</taxon>
        <taxon>Mammalia</taxon>
        <taxon>Eutheria</taxon>
        <taxon>Euarchontoglires</taxon>
        <taxon>Glires</taxon>
        <taxon>Rodentia</taxon>
        <taxon>Myomorpha</taxon>
        <taxon>Muroidea</taxon>
        <taxon>Cricetidae</taxon>
        <taxon>Cricetinae</taxon>
        <taxon>Cricetulus</taxon>
    </lineage>
</organism>
<reference evidence="3" key="1">
    <citation type="journal article" date="2011" name="Nat. Biotechnol.">
        <title>The genomic sequence of the Chinese hamster ovary (CHO)-K1 cell line.</title>
        <authorList>
            <person name="Xu X."/>
            <person name="Nagarajan H."/>
            <person name="Lewis N.E."/>
            <person name="Pan S."/>
            <person name="Cai Z."/>
            <person name="Liu X."/>
            <person name="Chen W."/>
            <person name="Xie M."/>
            <person name="Wang W."/>
            <person name="Hammond S."/>
            <person name="Andersen M.R."/>
            <person name="Neff N."/>
            <person name="Passarelli B."/>
            <person name="Koh W."/>
            <person name="Fan H.C."/>
            <person name="Wang J."/>
            <person name="Gui Y."/>
            <person name="Lee K.H."/>
            <person name="Betenbaugh M.J."/>
            <person name="Quake S.R."/>
            <person name="Famili I."/>
            <person name="Palsson B.O."/>
            <person name="Wang J."/>
        </authorList>
    </citation>
    <scope>NUCLEOTIDE SEQUENCE [LARGE SCALE GENOMIC DNA]</scope>
    <source>
        <strain evidence="3">CHO K1 cell line</strain>
    </source>
</reference>
<name>G3I212_CRIGR</name>
<keyword evidence="1" id="KW-1133">Transmembrane helix</keyword>
<accession>G3I212</accession>
<evidence type="ECO:0000256" key="1">
    <source>
        <dbReference type="SAM" id="Phobius"/>
    </source>
</evidence>
<dbReference type="InParanoid" id="G3I212"/>